<dbReference type="InterPro" id="IPR019660">
    <property type="entry name" value="Put_sensory_transdc_reg_YbjN"/>
</dbReference>
<dbReference type="Gene3D" id="3.30.1460.10">
    <property type="match status" value="1"/>
</dbReference>
<dbReference type="AlphaFoldDB" id="A0A846MPE6"/>
<dbReference type="RefSeq" id="WP_166918575.1">
    <property type="nucleotide sequence ID" value="NZ_JAASRN010000001.1"/>
</dbReference>
<evidence type="ECO:0000313" key="1">
    <source>
        <dbReference type="EMBL" id="NIK73321.1"/>
    </source>
</evidence>
<name>A0A846MPE6_9BACT</name>
<proteinExistence type="predicted"/>
<dbReference type="Proteomes" id="UP000537126">
    <property type="component" value="Unassembled WGS sequence"/>
</dbReference>
<comment type="caution">
    <text evidence="1">The sequence shown here is derived from an EMBL/GenBank/DDBJ whole genome shotgun (WGS) entry which is preliminary data.</text>
</comment>
<evidence type="ECO:0000313" key="2">
    <source>
        <dbReference type="Proteomes" id="UP000537126"/>
    </source>
</evidence>
<dbReference type="SUPFAM" id="SSF69635">
    <property type="entry name" value="Type III secretory system chaperone-like"/>
    <property type="match status" value="1"/>
</dbReference>
<organism evidence="1 2">
    <name type="scientific">Thermonema lapsum</name>
    <dbReference type="NCBI Taxonomy" id="28195"/>
    <lineage>
        <taxon>Bacteria</taxon>
        <taxon>Pseudomonadati</taxon>
        <taxon>Bacteroidota</taxon>
        <taxon>Cytophagia</taxon>
        <taxon>Cytophagales</taxon>
        <taxon>Thermonemataceae</taxon>
        <taxon>Thermonema</taxon>
    </lineage>
</organism>
<sequence>MTPEVQKVHDMIANFAQQVGVDPKKAFDPEKNAWYFQRGSARVEVFVQGIPLSNGEMRYFLRIFSPIMKVPPARECEVYKHLLELNDRSLGVKLTLMPGSNQVYATYERDIHGLDAEELATCMLDLGWWADKLDDELQMTFSDR</sequence>
<keyword evidence="2" id="KW-1185">Reference proteome</keyword>
<dbReference type="CDD" id="cd17036">
    <property type="entry name" value="T3SC_YbjN-like_1"/>
    <property type="match status" value="1"/>
</dbReference>
<protein>
    <recommendedName>
        <fullName evidence="3">YbjN domain-containing protein</fullName>
    </recommendedName>
</protein>
<reference evidence="1 2" key="1">
    <citation type="submission" date="2020-03" db="EMBL/GenBank/DDBJ databases">
        <title>Genomic Encyclopedia of Type Strains, Phase IV (KMG-IV): sequencing the most valuable type-strain genomes for metagenomic binning, comparative biology and taxonomic classification.</title>
        <authorList>
            <person name="Goeker M."/>
        </authorList>
    </citation>
    <scope>NUCLEOTIDE SEQUENCE [LARGE SCALE GENOMIC DNA]</scope>
    <source>
        <strain evidence="1 2">DSM 5718</strain>
    </source>
</reference>
<dbReference type="EMBL" id="JAASRN010000001">
    <property type="protein sequence ID" value="NIK73321.1"/>
    <property type="molecule type" value="Genomic_DNA"/>
</dbReference>
<dbReference type="Pfam" id="PF10722">
    <property type="entry name" value="YbjN"/>
    <property type="match status" value="1"/>
</dbReference>
<evidence type="ECO:0008006" key="3">
    <source>
        <dbReference type="Google" id="ProtNLM"/>
    </source>
</evidence>
<accession>A0A846MPE6</accession>
<gene>
    <name evidence="1" type="ORF">FHS56_000807</name>
</gene>